<dbReference type="GO" id="GO:0003677">
    <property type="term" value="F:DNA binding"/>
    <property type="evidence" value="ECO:0007669"/>
    <property type="project" value="InterPro"/>
</dbReference>
<name>A0A172ZAG0_9BACL</name>
<feature type="domain" description="HTH cro/C1-type" evidence="1">
    <location>
        <begin position="11"/>
        <end position="65"/>
    </location>
</feature>
<organism evidence="2 3">
    <name type="scientific">Paenibacillus bovis</name>
    <dbReference type="NCBI Taxonomy" id="1616788"/>
    <lineage>
        <taxon>Bacteria</taxon>
        <taxon>Bacillati</taxon>
        <taxon>Bacillota</taxon>
        <taxon>Bacilli</taxon>
        <taxon>Bacillales</taxon>
        <taxon>Paenibacillaceae</taxon>
        <taxon>Paenibacillus</taxon>
    </lineage>
</organism>
<keyword evidence="3" id="KW-1185">Reference proteome</keyword>
<dbReference type="Proteomes" id="UP000078148">
    <property type="component" value="Chromosome"/>
</dbReference>
<accession>A0A172ZAG0</accession>
<protein>
    <recommendedName>
        <fullName evidence="1">HTH cro/C1-type domain-containing protein</fullName>
    </recommendedName>
</protein>
<evidence type="ECO:0000313" key="3">
    <source>
        <dbReference type="Proteomes" id="UP000078148"/>
    </source>
</evidence>
<sequence length="455" mass="54177">MDHPPLIRDRLEQRIQQEEISMSRFAKKHNINVGIISSILNGNRVLSIEQLDKITEILELEKGALYDQYINEYLNDATPDWRRIKPFLYRCVELDKLDCIQKIVSMLAGKSQYPGFLFETAEDFFREDKKDAASMLYESVAESENKQHSERLAICHYRLFMARQGDDQEENYQLAIRFEPFVERLNEVEQLDAYTDLANTYRSLRNWKKVEKIAEILLDKAKMLYDCKQAGELPTDRQPQKPWFFYISYAYLLRAHANEEYKDYEQVAHYLKLTTELDWVQEEDEDTLLWKNRFEEWARANSYAARLYAGEPDVLEEYVEYVEQRPEELLVFLLNVVTAANRHRLDLSTVLPKFKHGIDDLEAQTLDDELYTLQLNLERYARLLYELAVYYLERGQYGQGFGYLLECMEQAQRWNYNLLLLKCTNLFERFRGNAEKDIVAKYAELYQHAQRLLHL</sequence>
<dbReference type="RefSeq" id="WP_060530759.1">
    <property type="nucleotide sequence ID" value="NZ_CP013023.1"/>
</dbReference>
<dbReference type="SUPFAM" id="SSF47413">
    <property type="entry name" value="lambda repressor-like DNA-binding domains"/>
    <property type="match status" value="1"/>
</dbReference>
<reference evidence="3" key="1">
    <citation type="submission" date="2015-10" db="EMBL/GenBank/DDBJ databases">
        <title>Genome of Paenibacillus bovis sp. nov.</title>
        <authorList>
            <person name="Wu Z."/>
            <person name="Gao C."/>
            <person name="Liu Z."/>
            <person name="Zheng H."/>
        </authorList>
    </citation>
    <scope>NUCLEOTIDE SEQUENCE [LARGE SCALE GENOMIC DNA]</scope>
    <source>
        <strain evidence="3">BD3526</strain>
    </source>
</reference>
<dbReference type="KEGG" id="pbv:AR543_00245"/>
<gene>
    <name evidence="2" type="ORF">AR543_00245</name>
</gene>
<dbReference type="AlphaFoldDB" id="A0A172ZAG0"/>
<evidence type="ECO:0000259" key="1">
    <source>
        <dbReference type="PROSITE" id="PS50943"/>
    </source>
</evidence>
<dbReference type="PROSITE" id="PS50943">
    <property type="entry name" value="HTH_CROC1"/>
    <property type="match status" value="1"/>
</dbReference>
<dbReference type="Gene3D" id="1.10.260.40">
    <property type="entry name" value="lambda repressor-like DNA-binding domains"/>
    <property type="match status" value="1"/>
</dbReference>
<proteinExistence type="predicted"/>
<dbReference type="EMBL" id="CP013023">
    <property type="protein sequence ID" value="ANF94615.1"/>
    <property type="molecule type" value="Genomic_DNA"/>
</dbReference>
<dbReference type="OrthoDB" id="2470416at2"/>
<evidence type="ECO:0000313" key="2">
    <source>
        <dbReference type="EMBL" id="ANF94615.1"/>
    </source>
</evidence>
<dbReference type="InterPro" id="IPR001387">
    <property type="entry name" value="Cro/C1-type_HTH"/>
</dbReference>
<reference evidence="2 3" key="2">
    <citation type="journal article" date="2016" name="Int. J. Syst. Evol. Microbiol.">
        <title>Paenibacillus bovis sp. nov., isolated from raw yak (Bos grunniens) milk.</title>
        <authorList>
            <person name="Gao C."/>
            <person name="Han J."/>
            <person name="Liu Z."/>
            <person name="Xu X."/>
            <person name="Hang F."/>
            <person name="Wu Z."/>
        </authorList>
    </citation>
    <scope>NUCLEOTIDE SEQUENCE [LARGE SCALE GENOMIC DNA]</scope>
    <source>
        <strain evidence="2 3">BD3526</strain>
    </source>
</reference>
<dbReference type="InterPro" id="IPR010982">
    <property type="entry name" value="Lambda_DNA-bd_dom_sf"/>
</dbReference>